<feature type="region of interest" description="Disordered" evidence="12">
    <location>
        <begin position="13"/>
        <end position="34"/>
    </location>
</feature>
<dbReference type="GO" id="GO:0009898">
    <property type="term" value="C:cytoplasmic side of plasma membrane"/>
    <property type="evidence" value="ECO:0007669"/>
    <property type="project" value="TreeGrafter"/>
</dbReference>
<feature type="zinc finger region" description="TRAF-type" evidence="11">
    <location>
        <begin position="90"/>
        <end position="137"/>
    </location>
</feature>
<evidence type="ECO:0000256" key="1">
    <source>
        <dbReference type="ARBA" id="ARBA00004496"/>
    </source>
</evidence>
<name>A0A060VRW6_ONCMY</name>
<dbReference type="Pfam" id="PF21355">
    <property type="entry name" value="TRAF-mep_MATH"/>
    <property type="match status" value="1"/>
</dbReference>
<dbReference type="GO" id="GO:0005164">
    <property type="term" value="F:tumor necrosis factor receptor binding"/>
    <property type="evidence" value="ECO:0007669"/>
    <property type="project" value="TreeGrafter"/>
</dbReference>
<keyword evidence="2" id="KW-0963">Cytoplasm</keyword>
<keyword evidence="5 11" id="KW-0479">Metal-binding</keyword>
<evidence type="ECO:0000256" key="3">
    <source>
        <dbReference type="ARBA" id="ARBA00022499"/>
    </source>
</evidence>
<dbReference type="STRING" id="8022.A0A060VRW6"/>
<evidence type="ECO:0000256" key="9">
    <source>
        <dbReference type="ARBA" id="ARBA00022843"/>
    </source>
</evidence>
<keyword evidence="8 11" id="KW-0862">Zinc</keyword>
<keyword evidence="3" id="KW-1017">Isopeptide bond</keyword>
<proteinExistence type="predicted"/>
<keyword evidence="9" id="KW-0832">Ubl conjugation</keyword>
<dbReference type="GO" id="GO:0043122">
    <property type="term" value="P:regulation of canonical NF-kappaB signal transduction"/>
    <property type="evidence" value="ECO:0007669"/>
    <property type="project" value="TreeGrafter"/>
</dbReference>
<keyword evidence="4" id="KW-0053">Apoptosis</keyword>
<dbReference type="PROSITE" id="PS50144">
    <property type="entry name" value="MATH"/>
    <property type="match status" value="1"/>
</dbReference>
<dbReference type="Gene3D" id="2.60.210.10">
    <property type="entry name" value="Apoptosis, Tumor Necrosis Factor Receptor Associated Protein 2, Chain A"/>
    <property type="match status" value="1"/>
</dbReference>
<evidence type="ECO:0000256" key="6">
    <source>
        <dbReference type="ARBA" id="ARBA00022737"/>
    </source>
</evidence>
<gene>
    <name evidence="15" type="ORF">GSONMT00073328001</name>
</gene>
<dbReference type="EMBL" id="FR904289">
    <property type="protein sequence ID" value="CDQ57602.1"/>
    <property type="molecule type" value="Genomic_DNA"/>
</dbReference>
<dbReference type="PANTHER" id="PTHR10131:SF83">
    <property type="entry name" value="TNF RECEPTOR-ASSOCIATED FACTOR 5"/>
    <property type="match status" value="1"/>
</dbReference>
<dbReference type="InterPro" id="IPR049342">
    <property type="entry name" value="TRAF1-6_MATH_dom"/>
</dbReference>
<sequence length="606" mass="68581">MFVPPVKELFSTHTKPAADTSPATAASKGSCKNSSDKKTAIYCMLCVHIHSEIFGGWYDFGSIPFQFQELNRNSICYLKMVLSPLKISTEACQFESLQCSNAGCSEFLQRKDLQEHLRISCSYRMERCHYCTHSYTCCQLEEHERYTCPEVEIKCPNKCSQMIKRCMLEEHADQCPEVKTDCVYKKYGCSVRERRAQVKVHEETALNHHILLVLGSNTKLETQMEILQQEVLLRHKELQERSRQVSGLEEGVRPLAQQVSRCDNTLSAVQGSLEDQRDHISSVQLQLEELSSVFGPGVAREELGQIRASLDALRQQVSYKKFHRPSFPPGELKETYMRHSRLLSIHTAQLECNEEHFRELESTSYDGKLIWKLRDYRKKKEAGARGQGPCLSSVPFHTGRCGYKMAARAYLNGDGAGRDTHLSLYVVLMRGDFDPLLPWPFRQPVSLSVLDQSGTNNHLTMSFKPDPENTSFHRPGSAAANASAPTNVASGFQCFASHAQLEMPKNAIYVRDDTLFVKVKVDTSGLEDFSALDIQQQTGSKTGIQSKVRCRAVHWTFNNKQQVKPGFSPRCVVEQCTGHSTKRILKPPSRTLWKQSTGPILRVTKE</sequence>
<keyword evidence="6" id="KW-0677">Repeat</keyword>
<feature type="domain" description="TRAF-type" evidence="14">
    <location>
        <begin position="143"/>
        <end position="189"/>
    </location>
</feature>
<dbReference type="GO" id="GO:0005737">
    <property type="term" value="C:cytoplasm"/>
    <property type="evidence" value="ECO:0007669"/>
    <property type="project" value="UniProtKB-SubCell"/>
</dbReference>
<organism evidence="15 16">
    <name type="scientific">Oncorhynchus mykiss</name>
    <name type="common">Rainbow trout</name>
    <name type="synonym">Salmo gairdneri</name>
    <dbReference type="NCBI Taxonomy" id="8022"/>
    <lineage>
        <taxon>Eukaryota</taxon>
        <taxon>Metazoa</taxon>
        <taxon>Chordata</taxon>
        <taxon>Craniata</taxon>
        <taxon>Vertebrata</taxon>
        <taxon>Euteleostomi</taxon>
        <taxon>Actinopterygii</taxon>
        <taxon>Neopterygii</taxon>
        <taxon>Teleostei</taxon>
        <taxon>Protacanthopterygii</taxon>
        <taxon>Salmoniformes</taxon>
        <taxon>Salmonidae</taxon>
        <taxon>Salmoninae</taxon>
        <taxon>Oncorhynchus</taxon>
    </lineage>
</organism>
<evidence type="ECO:0000313" key="16">
    <source>
        <dbReference type="Proteomes" id="UP000193380"/>
    </source>
</evidence>
<feature type="compositionally biased region" description="Low complexity" evidence="12">
    <location>
        <begin position="15"/>
        <end position="28"/>
    </location>
</feature>
<dbReference type="PROSITE" id="PS50145">
    <property type="entry name" value="ZF_TRAF"/>
    <property type="match status" value="2"/>
</dbReference>
<dbReference type="GO" id="GO:0006915">
    <property type="term" value="P:apoptotic process"/>
    <property type="evidence" value="ECO:0007669"/>
    <property type="project" value="UniProtKB-KW"/>
</dbReference>
<evidence type="ECO:0008006" key="17">
    <source>
        <dbReference type="Google" id="ProtNLM"/>
    </source>
</evidence>
<dbReference type="GO" id="GO:0031996">
    <property type="term" value="F:thioesterase binding"/>
    <property type="evidence" value="ECO:0007669"/>
    <property type="project" value="TreeGrafter"/>
</dbReference>
<dbReference type="FunFam" id="2.60.210.10:FF:000001">
    <property type="entry name" value="TNF receptor-associated factor"/>
    <property type="match status" value="1"/>
</dbReference>
<evidence type="ECO:0000256" key="12">
    <source>
        <dbReference type="SAM" id="MobiDB-lite"/>
    </source>
</evidence>
<feature type="zinc finger region" description="TRAF-type" evidence="11">
    <location>
        <begin position="143"/>
        <end position="189"/>
    </location>
</feature>
<feature type="domain" description="TRAF-type" evidence="14">
    <location>
        <begin position="90"/>
        <end position="137"/>
    </location>
</feature>
<evidence type="ECO:0000256" key="5">
    <source>
        <dbReference type="ARBA" id="ARBA00022723"/>
    </source>
</evidence>
<comment type="subcellular location">
    <subcellularLocation>
        <location evidence="1">Cytoplasm</location>
    </subcellularLocation>
</comment>
<dbReference type="PaxDb" id="8022-A0A060VRW6"/>
<dbReference type="PANTHER" id="PTHR10131">
    <property type="entry name" value="TNF RECEPTOR ASSOCIATED FACTOR"/>
    <property type="match status" value="1"/>
</dbReference>
<evidence type="ECO:0000256" key="8">
    <source>
        <dbReference type="ARBA" id="ARBA00022833"/>
    </source>
</evidence>
<evidence type="ECO:0000256" key="11">
    <source>
        <dbReference type="PROSITE-ProRule" id="PRU00207"/>
    </source>
</evidence>
<dbReference type="Proteomes" id="UP000193380">
    <property type="component" value="Chromosome 17"/>
</dbReference>
<evidence type="ECO:0000259" key="14">
    <source>
        <dbReference type="PROSITE" id="PS50145"/>
    </source>
</evidence>
<keyword evidence="10" id="KW-0175">Coiled coil</keyword>
<dbReference type="Gene3D" id="3.30.40.10">
    <property type="entry name" value="Zinc/RING finger domain, C3HC4 (zinc finger)"/>
    <property type="match status" value="2"/>
</dbReference>
<dbReference type="InterPro" id="IPR001293">
    <property type="entry name" value="Znf_TRAF"/>
</dbReference>
<evidence type="ECO:0000259" key="13">
    <source>
        <dbReference type="PROSITE" id="PS50144"/>
    </source>
</evidence>
<dbReference type="Pfam" id="PF02176">
    <property type="entry name" value="zf-TRAF"/>
    <property type="match status" value="2"/>
</dbReference>
<evidence type="ECO:0000313" key="15">
    <source>
        <dbReference type="EMBL" id="CDQ57602.1"/>
    </source>
</evidence>
<accession>A0A060VRW6</accession>
<evidence type="ECO:0000256" key="7">
    <source>
        <dbReference type="ARBA" id="ARBA00022771"/>
    </source>
</evidence>
<feature type="domain" description="MATH" evidence="13">
    <location>
        <begin position="366"/>
        <end position="521"/>
    </location>
</feature>
<protein>
    <recommendedName>
        <fullName evidence="17">TNF receptor-associated factor</fullName>
    </recommendedName>
</protein>
<dbReference type="SUPFAM" id="SSF49599">
    <property type="entry name" value="TRAF domain-like"/>
    <property type="match status" value="2"/>
</dbReference>
<evidence type="ECO:0000256" key="2">
    <source>
        <dbReference type="ARBA" id="ARBA00022490"/>
    </source>
</evidence>
<dbReference type="InterPro" id="IPR002083">
    <property type="entry name" value="MATH/TRAF_dom"/>
</dbReference>
<dbReference type="InterPro" id="IPR013083">
    <property type="entry name" value="Znf_RING/FYVE/PHD"/>
</dbReference>
<dbReference type="GO" id="GO:0008270">
    <property type="term" value="F:zinc ion binding"/>
    <property type="evidence" value="ECO:0007669"/>
    <property type="project" value="UniProtKB-KW"/>
</dbReference>
<dbReference type="AlphaFoldDB" id="A0A060VRW6"/>
<keyword evidence="7 11" id="KW-0863">Zinc-finger</keyword>
<dbReference type="InterPro" id="IPR008974">
    <property type="entry name" value="TRAF-like"/>
</dbReference>
<evidence type="ECO:0000256" key="4">
    <source>
        <dbReference type="ARBA" id="ARBA00022703"/>
    </source>
</evidence>
<evidence type="ECO:0000256" key="10">
    <source>
        <dbReference type="ARBA" id="ARBA00023054"/>
    </source>
</evidence>
<reference evidence="15 16" key="1">
    <citation type="journal article" date="2014" name="Nat. Commun.">
        <title>The rainbow trout genome provides novel insights into evolution after whole-genome duplication in vertebrates.</title>
        <authorList>
            <person name="Berthelot C."/>
            <person name="Brunet F."/>
            <person name="Chalopin D."/>
            <person name="Juanchich A."/>
            <person name="Bernard M."/>
            <person name="Noel B."/>
            <person name="Bento P."/>
            <person name="Da Silva C."/>
            <person name="Labadie K."/>
            <person name="Alberti A."/>
            <person name="Aury J.M."/>
            <person name="Louis A."/>
            <person name="Dehais P."/>
            <person name="Bardou P."/>
            <person name="Montfort J."/>
            <person name="Klopp C."/>
            <person name="Cabau C."/>
            <person name="Gaspin C."/>
            <person name="Thorgaard G.H."/>
            <person name="Boussaha M."/>
            <person name="Quillet E."/>
            <person name="Guyomard R."/>
            <person name="Galiana D."/>
            <person name="Bobe J."/>
            <person name="Volff J.N."/>
            <person name="Genet C."/>
            <person name="Wincker P."/>
            <person name="Jaillon O."/>
            <person name="Roest Crollius H."/>
            <person name="Guiguen Y."/>
        </authorList>
    </citation>
    <scope>NUCLEOTIDE SEQUENCE [LARGE SCALE GENOMIC DNA]</scope>
</reference>